<accession>A0ABN9S6A0</accession>
<sequence>MKTAHRTRDMHLLVGASGRHVRMPFASGLLQLLVAAAGNGIGTTRKTDDHRAEPLGNVAQFLAQIHLPVDPPDGDDINPLPLDVPCLGATRLLEVTGSTHGFGNCGPKRRRGRRRRRRRRRRRKRRRGPRRS</sequence>
<evidence type="ECO:0000256" key="1">
    <source>
        <dbReference type="SAM" id="MobiDB-lite"/>
    </source>
</evidence>
<evidence type="ECO:0000313" key="2">
    <source>
        <dbReference type="EMBL" id="CAK0826702.1"/>
    </source>
</evidence>
<feature type="region of interest" description="Disordered" evidence="1">
    <location>
        <begin position="97"/>
        <end position="132"/>
    </location>
</feature>
<evidence type="ECO:0000313" key="3">
    <source>
        <dbReference type="Proteomes" id="UP001189429"/>
    </source>
</evidence>
<name>A0ABN9S6A0_9DINO</name>
<dbReference type="EMBL" id="CAUYUJ010009403">
    <property type="protein sequence ID" value="CAK0826702.1"/>
    <property type="molecule type" value="Genomic_DNA"/>
</dbReference>
<gene>
    <name evidence="2" type="ORF">PCOR1329_LOCUS26436</name>
</gene>
<organism evidence="2 3">
    <name type="scientific">Prorocentrum cordatum</name>
    <dbReference type="NCBI Taxonomy" id="2364126"/>
    <lineage>
        <taxon>Eukaryota</taxon>
        <taxon>Sar</taxon>
        <taxon>Alveolata</taxon>
        <taxon>Dinophyceae</taxon>
        <taxon>Prorocentrales</taxon>
        <taxon>Prorocentraceae</taxon>
        <taxon>Prorocentrum</taxon>
    </lineage>
</organism>
<dbReference type="Proteomes" id="UP001189429">
    <property type="component" value="Unassembled WGS sequence"/>
</dbReference>
<comment type="caution">
    <text evidence="2">The sequence shown here is derived from an EMBL/GenBank/DDBJ whole genome shotgun (WGS) entry which is preliminary data.</text>
</comment>
<reference evidence="2" key="1">
    <citation type="submission" date="2023-10" db="EMBL/GenBank/DDBJ databases">
        <authorList>
            <person name="Chen Y."/>
            <person name="Shah S."/>
            <person name="Dougan E. K."/>
            <person name="Thang M."/>
            <person name="Chan C."/>
        </authorList>
    </citation>
    <scope>NUCLEOTIDE SEQUENCE [LARGE SCALE GENOMIC DNA]</scope>
</reference>
<protein>
    <submittedName>
        <fullName evidence="2">Uncharacterized protein</fullName>
    </submittedName>
</protein>
<keyword evidence="3" id="KW-1185">Reference proteome</keyword>
<proteinExistence type="predicted"/>
<feature type="compositionally biased region" description="Basic residues" evidence="1">
    <location>
        <begin position="107"/>
        <end position="132"/>
    </location>
</feature>